<evidence type="ECO:0008006" key="3">
    <source>
        <dbReference type="Google" id="ProtNLM"/>
    </source>
</evidence>
<gene>
    <name evidence="1" type="ORF">BJ959_001414</name>
</gene>
<comment type="caution">
    <text evidence="1">The sequence shown here is derived from an EMBL/GenBank/DDBJ whole genome shotgun (WGS) entry which is preliminary data.</text>
</comment>
<dbReference type="OrthoDB" id="3243307at2"/>
<organism evidence="1 2">
    <name type="scientific">Microcella frigidaquae</name>
    <dbReference type="NCBI Taxonomy" id="424758"/>
    <lineage>
        <taxon>Bacteria</taxon>
        <taxon>Bacillati</taxon>
        <taxon>Actinomycetota</taxon>
        <taxon>Actinomycetes</taxon>
        <taxon>Micrococcales</taxon>
        <taxon>Microbacteriaceae</taxon>
        <taxon>Microcella</taxon>
    </lineage>
</organism>
<dbReference type="AlphaFoldDB" id="A0A840XMS2"/>
<keyword evidence="2" id="KW-1185">Reference proteome</keyword>
<name>A0A840XMS2_9MICO</name>
<dbReference type="InterPro" id="IPR024524">
    <property type="entry name" value="DUF3800"/>
</dbReference>
<evidence type="ECO:0000313" key="2">
    <source>
        <dbReference type="Proteomes" id="UP000552883"/>
    </source>
</evidence>
<evidence type="ECO:0000313" key="1">
    <source>
        <dbReference type="EMBL" id="MBB5617918.1"/>
    </source>
</evidence>
<proteinExistence type="predicted"/>
<dbReference type="Pfam" id="PF12686">
    <property type="entry name" value="DUF3800"/>
    <property type="match status" value="1"/>
</dbReference>
<dbReference type="Proteomes" id="UP000552883">
    <property type="component" value="Unassembled WGS sequence"/>
</dbReference>
<protein>
    <recommendedName>
        <fullName evidence="3">DUF3800 domain-containing protein</fullName>
    </recommendedName>
</protein>
<accession>A0A840XMS2</accession>
<dbReference type="EMBL" id="JACHBS010000001">
    <property type="protein sequence ID" value="MBB5617918.1"/>
    <property type="molecule type" value="Genomic_DNA"/>
</dbReference>
<sequence length="233" mass="26452">MRYAFVDESYSRDRYFVGAYVVREDQLAIVKKAVHTALRYAEGFGVHAAAELHGYEIMSGKDAWSPLRGKARAALSVYRRALAEIAAVPGARAFVEGVDIPRLNARYRYPQAPHQIALRHLLERLNEYASRVGDRVVVIADEVPDQQAHAMRMASYQSLTTGGYKPRKLARIEFPITFGKSAESPGIQCADMIVYLYRRVDAHEHLDDRAARSARELWTETHPLRPSARRWDP</sequence>
<dbReference type="RefSeq" id="WP_153981367.1">
    <property type="nucleotide sequence ID" value="NZ_BAAANZ010000005.1"/>
</dbReference>
<reference evidence="1 2" key="1">
    <citation type="submission" date="2020-08" db="EMBL/GenBank/DDBJ databases">
        <title>Sequencing the genomes of 1000 actinobacteria strains.</title>
        <authorList>
            <person name="Klenk H.-P."/>
        </authorList>
    </citation>
    <scope>NUCLEOTIDE SEQUENCE [LARGE SCALE GENOMIC DNA]</scope>
    <source>
        <strain evidence="1 2">DSM 23889</strain>
    </source>
</reference>